<organism evidence="2 3">
    <name type="scientific">Ensete ventricosum</name>
    <name type="common">Abyssinian banana</name>
    <name type="synonym">Musa ensete</name>
    <dbReference type="NCBI Taxonomy" id="4639"/>
    <lineage>
        <taxon>Eukaryota</taxon>
        <taxon>Viridiplantae</taxon>
        <taxon>Streptophyta</taxon>
        <taxon>Embryophyta</taxon>
        <taxon>Tracheophyta</taxon>
        <taxon>Spermatophyta</taxon>
        <taxon>Magnoliopsida</taxon>
        <taxon>Liliopsida</taxon>
        <taxon>Zingiberales</taxon>
        <taxon>Musaceae</taxon>
        <taxon>Ensete</taxon>
    </lineage>
</organism>
<feature type="compositionally biased region" description="Basic and acidic residues" evidence="1">
    <location>
        <begin position="117"/>
        <end position="134"/>
    </location>
</feature>
<accession>A0A427AGV3</accession>
<evidence type="ECO:0000313" key="3">
    <source>
        <dbReference type="Proteomes" id="UP000287651"/>
    </source>
</evidence>
<protein>
    <submittedName>
        <fullName evidence="2">Uncharacterized protein</fullName>
    </submittedName>
</protein>
<feature type="region of interest" description="Disordered" evidence="1">
    <location>
        <begin position="25"/>
        <end position="97"/>
    </location>
</feature>
<evidence type="ECO:0000256" key="1">
    <source>
        <dbReference type="SAM" id="MobiDB-lite"/>
    </source>
</evidence>
<gene>
    <name evidence="2" type="ORF">B296_00023853</name>
</gene>
<name>A0A427AGV3_ENSVE</name>
<proteinExistence type="predicted"/>
<dbReference type="Proteomes" id="UP000287651">
    <property type="component" value="Unassembled WGS sequence"/>
</dbReference>
<reference evidence="2 3" key="1">
    <citation type="journal article" date="2014" name="Agronomy (Basel)">
        <title>A Draft Genome Sequence for Ensete ventricosum, the Drought-Tolerant Tree Against Hunger.</title>
        <authorList>
            <person name="Harrison J."/>
            <person name="Moore K.A."/>
            <person name="Paszkiewicz K."/>
            <person name="Jones T."/>
            <person name="Grant M."/>
            <person name="Ambacheew D."/>
            <person name="Muzemil S."/>
            <person name="Studholme D.J."/>
        </authorList>
    </citation>
    <scope>NUCLEOTIDE SEQUENCE [LARGE SCALE GENOMIC DNA]</scope>
</reference>
<sequence>MGGSRGDDGAERPTRRDSRLLQALYATRPESNPHRLGPFSPTPPRYAPSTATPSVPHLRSHWSHPPLLHARTPQSASSKGVADDLREDVKGKKGAAVSGAVPYPSLVDASWRVKPGRGLEEHPGFHVDYAEPRTHPPSHN</sequence>
<dbReference type="EMBL" id="AMZH03002479">
    <property type="protein sequence ID" value="RRT75440.1"/>
    <property type="molecule type" value="Genomic_DNA"/>
</dbReference>
<dbReference type="AlphaFoldDB" id="A0A427AGV3"/>
<evidence type="ECO:0000313" key="2">
    <source>
        <dbReference type="EMBL" id="RRT75440.1"/>
    </source>
</evidence>
<feature type="region of interest" description="Disordered" evidence="1">
    <location>
        <begin position="115"/>
        <end position="140"/>
    </location>
</feature>
<feature type="compositionally biased region" description="Basic and acidic residues" evidence="1">
    <location>
        <begin position="81"/>
        <end position="91"/>
    </location>
</feature>
<comment type="caution">
    <text evidence="2">The sequence shown here is derived from an EMBL/GenBank/DDBJ whole genome shotgun (WGS) entry which is preliminary data.</text>
</comment>